<feature type="transmembrane region" description="Helical" evidence="1">
    <location>
        <begin position="56"/>
        <end position="74"/>
    </location>
</feature>
<evidence type="ECO:0000256" key="1">
    <source>
        <dbReference type="SAM" id="Phobius"/>
    </source>
</evidence>
<evidence type="ECO:0000313" key="2">
    <source>
        <dbReference type="EMBL" id="GAA0494944.1"/>
    </source>
</evidence>
<organism evidence="2 3">
    <name type="scientific">Streptomyces stramineus</name>
    <dbReference type="NCBI Taxonomy" id="173861"/>
    <lineage>
        <taxon>Bacteria</taxon>
        <taxon>Bacillati</taxon>
        <taxon>Actinomycetota</taxon>
        <taxon>Actinomycetes</taxon>
        <taxon>Kitasatosporales</taxon>
        <taxon>Streptomycetaceae</taxon>
        <taxon>Streptomyces</taxon>
    </lineage>
</organism>
<keyword evidence="1" id="KW-0812">Transmembrane</keyword>
<gene>
    <name evidence="2" type="ORF">GCM10009544_63820</name>
</gene>
<comment type="caution">
    <text evidence="2">The sequence shown here is derived from an EMBL/GenBank/DDBJ whole genome shotgun (WGS) entry which is preliminary data.</text>
</comment>
<protein>
    <recommendedName>
        <fullName evidence="4">Integral membrane protein</fullName>
    </recommendedName>
</protein>
<feature type="transmembrane region" description="Helical" evidence="1">
    <location>
        <begin position="199"/>
        <end position="223"/>
    </location>
</feature>
<feature type="transmembrane region" description="Helical" evidence="1">
    <location>
        <begin position="164"/>
        <end position="187"/>
    </location>
</feature>
<keyword evidence="1" id="KW-0472">Membrane</keyword>
<reference evidence="3" key="1">
    <citation type="journal article" date="2019" name="Int. J. Syst. Evol. Microbiol.">
        <title>The Global Catalogue of Microorganisms (GCM) 10K type strain sequencing project: providing services to taxonomists for standard genome sequencing and annotation.</title>
        <authorList>
            <consortium name="The Broad Institute Genomics Platform"/>
            <consortium name="The Broad Institute Genome Sequencing Center for Infectious Disease"/>
            <person name="Wu L."/>
            <person name="Ma J."/>
        </authorList>
    </citation>
    <scope>NUCLEOTIDE SEQUENCE [LARGE SCALE GENOMIC DNA]</scope>
    <source>
        <strain evidence="3">JCM 10649</strain>
    </source>
</reference>
<accession>A0ABP3L998</accession>
<sequence>MAHRNQQRNRRNQAPSAEGNGCLVFVGTARARAAAIFATPGDERVMDPRIDRVQKWRAVVGAASTFLLVWTYGVEGGWSEVLEDGVTKLFLAPVLLILVGPLVIAGFIWYAPPEHRPALRSRLRSPLKAVGWYVGIPVGGAALLFGAAQLAAALNSVQYVLSVLLYLGIAVVGIPFALWVLAFLFFASGSAARYAFNTADVHAALPALLTVVLVWVLNLVSLGDGLPNGPATVKIAAFLGGPLSVTAVSWWELHVLRTRHGVRVRG</sequence>
<feature type="transmembrane region" description="Helical" evidence="1">
    <location>
        <begin position="235"/>
        <end position="253"/>
    </location>
</feature>
<feature type="transmembrane region" description="Helical" evidence="1">
    <location>
        <begin position="130"/>
        <end position="152"/>
    </location>
</feature>
<feature type="transmembrane region" description="Helical" evidence="1">
    <location>
        <begin position="89"/>
        <end position="110"/>
    </location>
</feature>
<dbReference type="Proteomes" id="UP001499895">
    <property type="component" value="Unassembled WGS sequence"/>
</dbReference>
<dbReference type="EMBL" id="BAAAHB010000148">
    <property type="protein sequence ID" value="GAA0494944.1"/>
    <property type="molecule type" value="Genomic_DNA"/>
</dbReference>
<keyword evidence="3" id="KW-1185">Reference proteome</keyword>
<dbReference type="RefSeq" id="WP_344097666.1">
    <property type="nucleotide sequence ID" value="NZ_BAAAHB010000148.1"/>
</dbReference>
<evidence type="ECO:0000313" key="3">
    <source>
        <dbReference type="Proteomes" id="UP001499895"/>
    </source>
</evidence>
<name>A0ABP3L998_9ACTN</name>
<proteinExistence type="predicted"/>
<keyword evidence="1" id="KW-1133">Transmembrane helix</keyword>
<evidence type="ECO:0008006" key="4">
    <source>
        <dbReference type="Google" id="ProtNLM"/>
    </source>
</evidence>